<dbReference type="GO" id="GO:0016787">
    <property type="term" value="F:hydrolase activity"/>
    <property type="evidence" value="ECO:0007669"/>
    <property type="project" value="UniProtKB-KW"/>
</dbReference>
<accession>A0A089LH78</accession>
<keyword evidence="4" id="KW-0378">Hydrolase</keyword>
<feature type="short sequence motif" description="Histidine triad motif" evidence="2">
    <location>
        <begin position="95"/>
        <end position="99"/>
    </location>
</feature>
<feature type="domain" description="HIT" evidence="3">
    <location>
        <begin position="4"/>
        <end position="110"/>
    </location>
</feature>
<dbReference type="InterPro" id="IPR036265">
    <property type="entry name" value="HIT-like_sf"/>
</dbReference>
<dbReference type="RefSeq" id="WP_042213490.1">
    <property type="nucleotide sequence ID" value="NZ_CP009285.1"/>
</dbReference>
<name>A0A089LH78_PAEBO</name>
<gene>
    <name evidence="4" type="ORF">PBOR_17325</name>
</gene>
<evidence type="ECO:0000313" key="4">
    <source>
        <dbReference type="EMBL" id="AIQ58503.1"/>
    </source>
</evidence>
<organism evidence="4 5">
    <name type="scientific">Paenibacillus borealis</name>
    <dbReference type="NCBI Taxonomy" id="160799"/>
    <lineage>
        <taxon>Bacteria</taxon>
        <taxon>Bacillati</taxon>
        <taxon>Bacillota</taxon>
        <taxon>Bacilli</taxon>
        <taxon>Bacillales</taxon>
        <taxon>Paenibacillaceae</taxon>
        <taxon>Paenibacillus</taxon>
    </lineage>
</organism>
<dbReference type="EMBL" id="CP009285">
    <property type="protein sequence ID" value="AIQ58503.1"/>
    <property type="molecule type" value="Genomic_DNA"/>
</dbReference>
<dbReference type="HOGENOM" id="CLU_056776_3_2_9"/>
<dbReference type="SUPFAM" id="SSF54197">
    <property type="entry name" value="HIT-like"/>
    <property type="match status" value="1"/>
</dbReference>
<dbReference type="PROSITE" id="PS51084">
    <property type="entry name" value="HIT_2"/>
    <property type="match status" value="1"/>
</dbReference>
<evidence type="ECO:0000256" key="1">
    <source>
        <dbReference type="PIRSR" id="PIRSR601310-1"/>
    </source>
</evidence>
<evidence type="ECO:0000259" key="3">
    <source>
        <dbReference type="PROSITE" id="PS51084"/>
    </source>
</evidence>
<reference evidence="4" key="1">
    <citation type="submission" date="2014-08" db="EMBL/GenBank/DDBJ databases">
        <title>Comparative genomics of the Paenibacillus odorifer group.</title>
        <authorList>
            <person name="den Bakker H.C."/>
            <person name="Tsai Y.-C.Y.-C."/>
            <person name="Martin N."/>
            <person name="Korlach J."/>
            <person name="Wiedmann M."/>
        </authorList>
    </citation>
    <scope>NUCLEOTIDE SEQUENCE [LARGE SCALE GENOMIC DNA]</scope>
    <source>
        <strain evidence="4">DSM 13188</strain>
    </source>
</reference>
<dbReference type="InterPro" id="IPR011146">
    <property type="entry name" value="HIT-like"/>
</dbReference>
<dbReference type="Gene3D" id="3.30.428.10">
    <property type="entry name" value="HIT-like"/>
    <property type="match status" value="1"/>
</dbReference>
<feature type="active site" description="Tele-AMP-histidine intermediate" evidence="1">
    <location>
        <position position="99"/>
    </location>
</feature>
<evidence type="ECO:0000313" key="5">
    <source>
        <dbReference type="Proteomes" id="UP000029518"/>
    </source>
</evidence>
<sequence>MDCLGCRIANGIEPELNIIYENEYVTCVLDIAPFNEGHTLILPKKHYLDTDELDPETAHAVMDASQKVTALLKSLYKPDGIRICADGGKFNDLTHYHMHVVPRYEGDGFIWSEPLHPDGAEARLNETRVKIVKALGEG</sequence>
<dbReference type="InterPro" id="IPR001310">
    <property type="entry name" value="Histidine_triad_HIT"/>
</dbReference>
<keyword evidence="5" id="KW-1185">Reference proteome</keyword>
<dbReference type="KEGG" id="pbd:PBOR_17325"/>
<dbReference type="GO" id="GO:0009117">
    <property type="term" value="P:nucleotide metabolic process"/>
    <property type="evidence" value="ECO:0007669"/>
    <property type="project" value="TreeGrafter"/>
</dbReference>
<dbReference type="PANTHER" id="PTHR46648:SF1">
    <property type="entry name" value="ADENOSINE 5'-MONOPHOSPHORAMIDASE HNT1"/>
    <property type="match status" value="1"/>
</dbReference>
<dbReference type="Pfam" id="PF01230">
    <property type="entry name" value="HIT"/>
    <property type="match status" value="1"/>
</dbReference>
<protein>
    <submittedName>
        <fullName evidence="4">HIT family hydrolase</fullName>
    </submittedName>
</protein>
<dbReference type="AlphaFoldDB" id="A0A089LH78"/>
<proteinExistence type="predicted"/>
<evidence type="ECO:0000256" key="2">
    <source>
        <dbReference type="PROSITE-ProRule" id="PRU00464"/>
    </source>
</evidence>
<dbReference type="OrthoDB" id="9784774at2"/>
<dbReference type="PANTHER" id="PTHR46648">
    <property type="entry name" value="HIT FAMILY PROTEIN 1"/>
    <property type="match status" value="1"/>
</dbReference>
<dbReference type="Proteomes" id="UP000029518">
    <property type="component" value="Chromosome"/>
</dbReference>